<evidence type="ECO:0000256" key="4">
    <source>
        <dbReference type="ARBA" id="ARBA00022777"/>
    </source>
</evidence>
<evidence type="ECO:0000256" key="1">
    <source>
        <dbReference type="ARBA" id="ARBA00000085"/>
    </source>
</evidence>
<dbReference type="Gene3D" id="3.30.565.10">
    <property type="entry name" value="Histidine kinase-like ATPase, C-terminal domain"/>
    <property type="match status" value="1"/>
</dbReference>
<dbReference type="InterPro" id="IPR004358">
    <property type="entry name" value="Sig_transdc_His_kin-like_C"/>
</dbReference>
<evidence type="ECO:0000313" key="10">
    <source>
        <dbReference type="Proteomes" id="UP000757435"/>
    </source>
</evidence>
<keyword evidence="7" id="KW-1133">Transmembrane helix</keyword>
<gene>
    <name evidence="9" type="ORF">KME15_22965</name>
</gene>
<keyword evidence="4 9" id="KW-0808">Transferase</keyword>
<dbReference type="EMBL" id="JAHHHD010000039">
    <property type="protein sequence ID" value="MBW4661542.1"/>
    <property type="molecule type" value="Genomic_DNA"/>
</dbReference>
<feature type="transmembrane region" description="Helical" evidence="7">
    <location>
        <begin position="317"/>
        <end position="340"/>
    </location>
</feature>
<dbReference type="PRINTS" id="PR00344">
    <property type="entry name" value="BCTRLSENSOR"/>
</dbReference>
<dbReference type="InterPro" id="IPR003594">
    <property type="entry name" value="HATPase_dom"/>
</dbReference>
<dbReference type="AlphaFoldDB" id="A0A951QE19"/>
<feature type="transmembrane region" description="Helical" evidence="7">
    <location>
        <begin position="74"/>
        <end position="97"/>
    </location>
</feature>
<evidence type="ECO:0000256" key="6">
    <source>
        <dbReference type="SAM" id="Coils"/>
    </source>
</evidence>
<dbReference type="SMART" id="SM00387">
    <property type="entry name" value="HATPase_c"/>
    <property type="match status" value="1"/>
</dbReference>
<evidence type="ECO:0000259" key="8">
    <source>
        <dbReference type="PROSITE" id="PS50109"/>
    </source>
</evidence>
<keyword evidence="3" id="KW-0597">Phosphoprotein</keyword>
<dbReference type="InterPro" id="IPR005467">
    <property type="entry name" value="His_kinase_dom"/>
</dbReference>
<keyword evidence="5" id="KW-0902">Two-component regulatory system</keyword>
<feature type="coiled-coil region" evidence="6">
    <location>
        <begin position="644"/>
        <end position="678"/>
    </location>
</feature>
<keyword evidence="7" id="KW-0472">Membrane</keyword>
<comment type="caution">
    <text evidence="9">The sequence shown here is derived from an EMBL/GenBank/DDBJ whole genome shotgun (WGS) entry which is preliminary data.</text>
</comment>
<dbReference type="SUPFAM" id="SSF55874">
    <property type="entry name" value="ATPase domain of HSP90 chaperone/DNA topoisomerase II/histidine kinase"/>
    <property type="match status" value="1"/>
</dbReference>
<feature type="transmembrane region" description="Helical" evidence="7">
    <location>
        <begin position="575"/>
        <end position="598"/>
    </location>
</feature>
<evidence type="ECO:0000313" key="9">
    <source>
        <dbReference type="EMBL" id="MBW4661542.1"/>
    </source>
</evidence>
<feature type="transmembrane region" description="Helical" evidence="7">
    <location>
        <begin position="179"/>
        <end position="197"/>
    </location>
</feature>
<comment type="catalytic activity">
    <reaction evidence="1">
        <text>ATP + protein L-histidine = ADP + protein N-phospho-L-histidine.</text>
        <dbReference type="EC" id="2.7.13.3"/>
    </reaction>
</comment>
<keyword evidence="4 9" id="KW-0418">Kinase</keyword>
<feature type="transmembrane region" description="Helical" evidence="7">
    <location>
        <begin position="388"/>
        <end position="406"/>
    </location>
</feature>
<accession>A0A951QE19</accession>
<dbReference type="SUPFAM" id="SSF47384">
    <property type="entry name" value="Homodimeric domain of signal transducing histidine kinase"/>
    <property type="match status" value="1"/>
</dbReference>
<dbReference type="CDD" id="cd00075">
    <property type="entry name" value="HATPase"/>
    <property type="match status" value="1"/>
</dbReference>
<protein>
    <recommendedName>
        <fullName evidence="2">histidine kinase</fullName>
        <ecNumber evidence="2">2.7.13.3</ecNumber>
    </recommendedName>
</protein>
<dbReference type="Gene3D" id="1.10.287.130">
    <property type="match status" value="1"/>
</dbReference>
<dbReference type="GO" id="GO:0000155">
    <property type="term" value="F:phosphorelay sensor kinase activity"/>
    <property type="evidence" value="ECO:0007669"/>
    <property type="project" value="InterPro"/>
</dbReference>
<feature type="domain" description="Histidine kinase" evidence="8">
    <location>
        <begin position="687"/>
        <end position="918"/>
    </location>
</feature>
<dbReference type="Gene3D" id="1.10.4160.10">
    <property type="entry name" value="Hydantoin permease"/>
    <property type="match status" value="1"/>
</dbReference>
<feature type="transmembrane region" description="Helical" evidence="7">
    <location>
        <begin position="152"/>
        <end position="173"/>
    </location>
</feature>
<dbReference type="PANTHER" id="PTHR43065">
    <property type="entry name" value="SENSOR HISTIDINE KINASE"/>
    <property type="match status" value="1"/>
</dbReference>
<dbReference type="InterPro" id="IPR036890">
    <property type="entry name" value="HATPase_C_sf"/>
</dbReference>
<feature type="transmembrane region" description="Helical" evidence="7">
    <location>
        <begin position="117"/>
        <end position="140"/>
    </location>
</feature>
<feature type="transmembrane region" description="Helical" evidence="7">
    <location>
        <begin position="427"/>
        <end position="450"/>
    </location>
</feature>
<evidence type="ECO:0000256" key="7">
    <source>
        <dbReference type="SAM" id="Phobius"/>
    </source>
</evidence>
<evidence type="ECO:0000256" key="3">
    <source>
        <dbReference type="ARBA" id="ARBA00022553"/>
    </source>
</evidence>
<sequence>MSTRSSFKIVKDRRDYNAWIAAETLEDYALRFAPKSFRRWPEWLVASTSIGGLSFLALEAIGGSLAIRYGFANSFWAIIVVGVIIFLTGLPIAYYAAKYNVDIDLLTRGAGFGYLGSTITSLIYASFTFIFFALEAAIMAQALELYFHLPLYLGYIVCSLVIIPLVFFGVTLINKLQLWTQPIWITLIVLPYLCIFYKEPDALTNWVQFAGETGSASFDPLLFGAAATTSFSLIAQIGEQVDYLRFLPDKQESNKGKWWLALVLAGPGWVLIGCAKQLGGAFLASLAIAHGVSLAKANEPTQMYLVGFEYVFSNPEVAMAVTTLFVLVSQIKINVTNAYAGSLAWSNFFSRLTRSHPGRVVWLVFNVLIALLMMELGVFSTLEAVLGLYSNVAIAWVGALVADLVVNKPLGLSPPYIEFKRAHLYSINPVGFGSMLIASLVSMAAFVGAFGSVAKAFAAFIALGLSFVLAPAIAVLTKGKYYIAREDDYAGYNHADHNHAISCCICEKEYEPQDMAFCPIYSDSICSLCCSLDSCCHDACKITPISDSQPSMPEMAQVFQGLFQEKLSPKLGAKLLIYLALFLSLCGLLGAIFGFVYYQRVVTASLLPEIATQQITSTLVEVYAILSVLIGVGAWWLILTQESRQLAETQLQEKAQQLEQTLHNLQQAEAQLIQTEKMVALGGLVAGIAHEINTPIGIGVTAASLLMEKTIAFSERFQNGTMKRSELERFLDMAQQSSQMTLSNLERAAELIQSFKQVAVDQSSESKRLFNFKTYLEEILLQLSPKLKATKHSVDVQGDPHLTLNSYPGALSQIVTNLVMNSLLHAYESEEQGHIALTFNQTEENVIFEYADDGIGIISENLGKIFEPFFTTKRGQGGSGLGLHIVYNLVTRKLGGTIQCKSQPGKGTTFVIKLPNIQNQA</sequence>
<organism evidence="9 10">
    <name type="scientific">Drouetiella hepatica Uher 2000/2452</name>
    <dbReference type="NCBI Taxonomy" id="904376"/>
    <lineage>
        <taxon>Bacteria</taxon>
        <taxon>Bacillati</taxon>
        <taxon>Cyanobacteriota</taxon>
        <taxon>Cyanophyceae</taxon>
        <taxon>Oculatellales</taxon>
        <taxon>Oculatellaceae</taxon>
        <taxon>Drouetiella</taxon>
    </lineage>
</organism>
<feature type="transmembrane region" description="Helical" evidence="7">
    <location>
        <begin position="618"/>
        <end position="639"/>
    </location>
</feature>
<dbReference type="Pfam" id="PF02518">
    <property type="entry name" value="HATPase_c"/>
    <property type="match status" value="1"/>
</dbReference>
<name>A0A951QE19_9CYAN</name>
<dbReference type="InterPro" id="IPR003661">
    <property type="entry name" value="HisK_dim/P_dom"/>
</dbReference>
<reference evidence="9" key="2">
    <citation type="journal article" date="2022" name="Microbiol. Resour. Announc.">
        <title>Metagenome Sequencing to Explore Phylogenomics of Terrestrial Cyanobacteria.</title>
        <authorList>
            <person name="Ward R.D."/>
            <person name="Stajich J.E."/>
            <person name="Johansen J.R."/>
            <person name="Huntemann M."/>
            <person name="Clum A."/>
            <person name="Foster B."/>
            <person name="Foster B."/>
            <person name="Roux S."/>
            <person name="Palaniappan K."/>
            <person name="Varghese N."/>
            <person name="Mukherjee S."/>
            <person name="Reddy T.B.K."/>
            <person name="Daum C."/>
            <person name="Copeland A."/>
            <person name="Chen I.A."/>
            <person name="Ivanova N.N."/>
            <person name="Kyrpides N.C."/>
            <person name="Shapiro N."/>
            <person name="Eloe-Fadrosh E.A."/>
            <person name="Pietrasiak N."/>
        </authorList>
    </citation>
    <scope>NUCLEOTIDE SEQUENCE</scope>
    <source>
        <strain evidence="9">UHER 2000/2452</strain>
    </source>
</reference>
<evidence type="ECO:0000256" key="5">
    <source>
        <dbReference type="ARBA" id="ARBA00023012"/>
    </source>
</evidence>
<feature type="transmembrane region" description="Helical" evidence="7">
    <location>
        <begin position="360"/>
        <end position="382"/>
    </location>
</feature>
<feature type="transmembrane region" description="Helical" evidence="7">
    <location>
        <begin position="456"/>
        <end position="476"/>
    </location>
</feature>
<proteinExistence type="predicted"/>
<dbReference type="PANTHER" id="PTHR43065:SF47">
    <property type="match status" value="1"/>
</dbReference>
<dbReference type="PROSITE" id="PS50109">
    <property type="entry name" value="HIS_KIN"/>
    <property type="match status" value="1"/>
</dbReference>
<dbReference type="InterPro" id="IPR036097">
    <property type="entry name" value="HisK_dim/P_sf"/>
</dbReference>
<dbReference type="Proteomes" id="UP000757435">
    <property type="component" value="Unassembled WGS sequence"/>
</dbReference>
<keyword evidence="7" id="KW-0812">Transmembrane</keyword>
<dbReference type="CDD" id="cd00082">
    <property type="entry name" value="HisKA"/>
    <property type="match status" value="1"/>
</dbReference>
<evidence type="ECO:0000256" key="2">
    <source>
        <dbReference type="ARBA" id="ARBA00012438"/>
    </source>
</evidence>
<feature type="transmembrane region" description="Helical" evidence="7">
    <location>
        <begin position="258"/>
        <end position="275"/>
    </location>
</feature>
<dbReference type="EC" id="2.7.13.3" evidence="2"/>
<reference evidence="9" key="1">
    <citation type="submission" date="2021-05" db="EMBL/GenBank/DDBJ databases">
        <authorList>
            <person name="Pietrasiak N."/>
            <person name="Ward R."/>
            <person name="Stajich J.E."/>
            <person name="Kurbessoian T."/>
        </authorList>
    </citation>
    <scope>NUCLEOTIDE SEQUENCE</scope>
    <source>
        <strain evidence="9">UHER 2000/2452</strain>
    </source>
</reference>
<keyword evidence="6" id="KW-0175">Coiled coil</keyword>